<dbReference type="HOGENOM" id="CLU_3209013_0_0_9"/>
<keyword evidence="2" id="KW-1185">Reference proteome</keyword>
<accession>C0CNW0</accession>
<organism evidence="1 2">
    <name type="scientific">Blautia hydrogenotrophica (strain DSM 10507 / JCM 14656 / S5a33)</name>
    <name type="common">Ruminococcus hydrogenotrophicus</name>
    <dbReference type="NCBI Taxonomy" id="476272"/>
    <lineage>
        <taxon>Bacteria</taxon>
        <taxon>Bacillati</taxon>
        <taxon>Bacillota</taxon>
        <taxon>Clostridia</taxon>
        <taxon>Lachnospirales</taxon>
        <taxon>Lachnospiraceae</taxon>
        <taxon>Blautia</taxon>
    </lineage>
</organism>
<feature type="non-terminal residue" evidence="1">
    <location>
        <position position="1"/>
    </location>
</feature>
<reference evidence="1 2" key="1">
    <citation type="submission" date="2009-01" db="EMBL/GenBank/DDBJ databases">
        <authorList>
            <person name="Fulton L."/>
            <person name="Clifton S."/>
            <person name="Fulton B."/>
            <person name="Xu J."/>
            <person name="Minx P."/>
            <person name="Pepin K.H."/>
            <person name="Johnson M."/>
            <person name="Bhonagiri V."/>
            <person name="Nash W.E."/>
            <person name="Mardis E.R."/>
            <person name="Wilson R.K."/>
        </authorList>
    </citation>
    <scope>NUCLEOTIDE SEQUENCE [LARGE SCALE GENOMIC DNA]</scope>
    <source>
        <strain evidence="2">DSM 10507 / JCM 14656 / S5a33</strain>
    </source>
</reference>
<comment type="caution">
    <text evidence="1">The sequence shown here is derived from an EMBL/GenBank/DDBJ whole genome shotgun (WGS) entry which is preliminary data.</text>
</comment>
<dbReference type="AlphaFoldDB" id="C0CNW0"/>
<dbReference type="Proteomes" id="UP000003100">
    <property type="component" value="Unassembled WGS sequence"/>
</dbReference>
<dbReference type="PATRIC" id="fig|476272.21.peg.690"/>
<sequence length="44" mass="5198">LLDESLRPRMTINTGMIKFVIRKINHSAIEIPPIYYNNEEIQLL</sequence>
<gene>
    <name evidence="1" type="ORF">RUMHYD_02561</name>
</gene>
<reference evidence="1 2" key="2">
    <citation type="submission" date="2009-02" db="EMBL/GenBank/DDBJ databases">
        <title>Draft genome sequence of Blautia hydrogenotrophica DSM 10507 (Ruminococcus hydrogenotrophicus DSM 10507).</title>
        <authorList>
            <person name="Sudarsanam P."/>
            <person name="Ley R."/>
            <person name="Guruge J."/>
            <person name="Turnbaugh P.J."/>
            <person name="Mahowald M."/>
            <person name="Liep D."/>
            <person name="Gordon J."/>
        </authorList>
    </citation>
    <scope>NUCLEOTIDE SEQUENCE [LARGE SCALE GENOMIC DNA]</scope>
    <source>
        <strain evidence="2">DSM 10507 / JCM 14656 / S5a33</strain>
    </source>
</reference>
<evidence type="ECO:0000313" key="1">
    <source>
        <dbReference type="EMBL" id="EEG48517.1"/>
    </source>
</evidence>
<dbReference type="EMBL" id="ACBZ01000140">
    <property type="protein sequence ID" value="EEG48517.1"/>
    <property type="molecule type" value="Genomic_DNA"/>
</dbReference>
<name>C0CNW0_BLAHS</name>
<evidence type="ECO:0000313" key="2">
    <source>
        <dbReference type="Proteomes" id="UP000003100"/>
    </source>
</evidence>
<proteinExistence type="predicted"/>
<protein>
    <submittedName>
        <fullName evidence="1">Uncharacterized protein</fullName>
    </submittedName>
</protein>